<evidence type="ECO:0000313" key="6">
    <source>
        <dbReference type="Proteomes" id="UP001139411"/>
    </source>
</evidence>
<dbReference type="InterPro" id="IPR008969">
    <property type="entry name" value="CarboxyPept-like_regulatory"/>
</dbReference>
<keyword evidence="3" id="KW-0675">Receptor</keyword>
<proteinExistence type="predicted"/>
<dbReference type="InterPro" id="IPR041700">
    <property type="entry name" value="OMP_b-brl_3"/>
</dbReference>
<keyword evidence="5" id="KW-1185">Reference proteome</keyword>
<dbReference type="PANTHER" id="PTHR40980:SF4">
    <property type="entry name" value="TONB-DEPENDENT RECEPTOR-LIKE BETA-BARREL DOMAIN-CONTAINING PROTEIN"/>
    <property type="match status" value="1"/>
</dbReference>
<dbReference type="Proteomes" id="UP001139411">
    <property type="component" value="Unassembled WGS sequence"/>
</dbReference>
<dbReference type="Gene3D" id="2.60.40.1120">
    <property type="entry name" value="Carboxypeptidase-like, regulatory domain"/>
    <property type="match status" value="1"/>
</dbReference>
<dbReference type="AlphaFoldDB" id="A0A9X1QEY3"/>
<evidence type="ECO:0000259" key="2">
    <source>
        <dbReference type="Pfam" id="PF14905"/>
    </source>
</evidence>
<dbReference type="Pfam" id="PF14905">
    <property type="entry name" value="OMP_b-brl_3"/>
    <property type="match status" value="1"/>
</dbReference>
<protein>
    <submittedName>
        <fullName evidence="3">TonB-dependent receptor</fullName>
    </submittedName>
</protein>
<evidence type="ECO:0000256" key="1">
    <source>
        <dbReference type="SAM" id="SignalP"/>
    </source>
</evidence>
<dbReference type="SUPFAM" id="SSF56935">
    <property type="entry name" value="Porins"/>
    <property type="match status" value="1"/>
</dbReference>
<dbReference type="RefSeq" id="WP_235165254.1">
    <property type="nucleotide sequence ID" value="NZ_CP098805.1"/>
</dbReference>
<dbReference type="Gene3D" id="2.170.130.10">
    <property type="entry name" value="TonB-dependent receptor, plug domain"/>
    <property type="match status" value="1"/>
</dbReference>
<feature type="chain" id="PRO_5040750077" evidence="1">
    <location>
        <begin position="21"/>
        <end position="797"/>
    </location>
</feature>
<dbReference type="Proteomes" id="UP001055420">
    <property type="component" value="Chromosome"/>
</dbReference>
<sequence>MKKFSALLICMLLITSMLRAQYIVKGKVVDKNNAGAAYATVALLAATDSSIVKGGLTNENGDFQIDHPLKGAYRISVQYVGFAKAFTNQFTLNDTNKIQEFRQITLADEVANLEEVTVKGQRSLVENKGDRMVLNVANSVIAKGNKVEDLLKYAPLVQSSPMGIKVGNKSNVLILVDGRQTSQTSLTNFLQSFSAEDILKIEVIPNPSAKYDASFGAVINIITKKSLERGFNGRLSLIYSKGEYGRFYPDASVNFRSEKWNVFTSINGTLENIGSEDELIRKFPGGFMDTKALTNYKTDGLSTFSGIDYTPNKNNTMGIRLNSGSRNSDYTTNMNTGFKSYPATLDSLLDVSRLTTDKTRNYDINFNYTGKLDSAGKELTFNVTKSYFDKKNTQHLIYQERSLEGISSGDPTRARIRNPKDENNLIAQADLTLPTKRGRWESGLKYIVIGNNNTLTQENEIDGQYAIDPNFSVSGIYKEHSYAAYAGYNNAFKSGWTVQSGLRYENTSQELTGSDVSRQYAGLFPSLGLNKSLKNGDMFNISYARKISRPSLTYLIPYRWLSDPYLVSVGNPNLRPSYEHTIDAGFSKGGLSLFINYTRTKDYISDVIYTDPETRSFVSIPENLKHVNSAYAGLSWNQELFKWWYTNCSVVLNASRTKTPIANIPGVNFSGFGMNSYTNNTFTLPKGYKIELLFIYNSPYRFAIMQNKQVYFMWLSFNKAVLKNGNVKISIQDVFRTQAYRYVTSYGPVYTSTRSYADNQRIRLSFNYNFGKKTVKQAKNRSLGNEAEKSRMGGGVM</sequence>
<dbReference type="PANTHER" id="PTHR40980">
    <property type="entry name" value="PLUG DOMAIN-CONTAINING PROTEIN"/>
    <property type="match status" value="1"/>
</dbReference>
<dbReference type="Pfam" id="PF13620">
    <property type="entry name" value="CarboxypepD_reg"/>
    <property type="match status" value="1"/>
</dbReference>
<keyword evidence="1" id="KW-0732">Signal</keyword>
<evidence type="ECO:0000313" key="5">
    <source>
        <dbReference type="Proteomes" id="UP001055420"/>
    </source>
</evidence>
<organism evidence="3 6">
    <name type="scientific">Dyadobacter chenhuakuii</name>
    <dbReference type="NCBI Taxonomy" id="2909339"/>
    <lineage>
        <taxon>Bacteria</taxon>
        <taxon>Pseudomonadati</taxon>
        <taxon>Bacteroidota</taxon>
        <taxon>Cytophagia</taxon>
        <taxon>Cytophagales</taxon>
        <taxon>Spirosomataceae</taxon>
        <taxon>Dyadobacter</taxon>
    </lineage>
</organism>
<dbReference type="EMBL" id="JAKFFV010000010">
    <property type="protein sequence ID" value="MCF2500116.1"/>
    <property type="molecule type" value="Genomic_DNA"/>
</dbReference>
<feature type="domain" description="Outer membrane protein beta-barrel" evidence="2">
    <location>
        <begin position="371"/>
        <end position="768"/>
    </location>
</feature>
<feature type="signal peptide" evidence="1">
    <location>
        <begin position="1"/>
        <end position="20"/>
    </location>
</feature>
<dbReference type="EMBL" id="CP098805">
    <property type="protein sequence ID" value="USJ29456.1"/>
    <property type="molecule type" value="Genomic_DNA"/>
</dbReference>
<accession>A0A9X1QEY3</accession>
<reference evidence="3" key="1">
    <citation type="submission" date="2022-01" db="EMBL/GenBank/DDBJ databases">
        <title>Novel species in genus Dyadobacter.</title>
        <authorList>
            <person name="Ma C."/>
        </authorList>
    </citation>
    <scope>NUCLEOTIDE SEQUENCE</scope>
    <source>
        <strain evidence="4">CY22</strain>
        <strain evidence="3">CY357</strain>
    </source>
</reference>
<evidence type="ECO:0000313" key="3">
    <source>
        <dbReference type="EMBL" id="MCF2500116.1"/>
    </source>
</evidence>
<gene>
    <name evidence="3" type="ORF">L0661_17480</name>
    <name evidence="4" type="ORF">NFI80_16405</name>
</gene>
<dbReference type="SUPFAM" id="SSF49464">
    <property type="entry name" value="Carboxypeptidase regulatory domain-like"/>
    <property type="match status" value="1"/>
</dbReference>
<evidence type="ECO:0000313" key="4">
    <source>
        <dbReference type="EMBL" id="USJ29456.1"/>
    </source>
</evidence>
<name>A0A9X1QEY3_9BACT</name>
<dbReference type="InterPro" id="IPR037066">
    <property type="entry name" value="Plug_dom_sf"/>
</dbReference>